<dbReference type="OMA" id="ICLFANP"/>
<keyword evidence="4" id="KW-1185">Reference proteome</keyword>
<feature type="compositionally biased region" description="Basic and acidic residues" evidence="1">
    <location>
        <begin position="31"/>
        <end position="46"/>
    </location>
</feature>
<dbReference type="AlphaFoldDB" id="J0L953"/>
<evidence type="ECO:0000313" key="4">
    <source>
        <dbReference type="Proteomes" id="UP000006514"/>
    </source>
</evidence>
<dbReference type="Pfam" id="PF12776">
    <property type="entry name" value="Myb_DNA-bind_3"/>
    <property type="match status" value="1"/>
</dbReference>
<evidence type="ECO:0000313" key="3">
    <source>
        <dbReference type="EMBL" id="EJD32911.1"/>
    </source>
</evidence>
<feature type="region of interest" description="Disordered" evidence="1">
    <location>
        <begin position="1"/>
        <end position="46"/>
    </location>
</feature>
<evidence type="ECO:0000256" key="1">
    <source>
        <dbReference type="SAM" id="MobiDB-lite"/>
    </source>
</evidence>
<dbReference type="PANTHER" id="PTHR46934:SF9">
    <property type="entry name" value="MYB_SANT-LIKE DOMAIN-CONTAINING PROTEIN"/>
    <property type="match status" value="1"/>
</dbReference>
<dbReference type="PANTHER" id="PTHR46934">
    <property type="entry name" value="MYB_DNA-BIND_3 DOMAIN-CONTAINING PROTEIN-RELATED"/>
    <property type="match status" value="1"/>
</dbReference>
<protein>
    <recommendedName>
        <fullName evidence="2">Myb/SANT-like domain-containing protein</fullName>
    </recommendedName>
</protein>
<reference evidence="4" key="1">
    <citation type="journal article" date="2012" name="Science">
        <title>The Paleozoic origin of enzymatic lignin decomposition reconstructed from 31 fungal genomes.</title>
        <authorList>
            <person name="Floudas D."/>
            <person name="Binder M."/>
            <person name="Riley R."/>
            <person name="Barry K."/>
            <person name="Blanchette R.A."/>
            <person name="Henrissat B."/>
            <person name="Martinez A.T."/>
            <person name="Otillar R."/>
            <person name="Spatafora J.W."/>
            <person name="Yadav J.S."/>
            <person name="Aerts A."/>
            <person name="Benoit I."/>
            <person name="Boyd A."/>
            <person name="Carlson A."/>
            <person name="Copeland A."/>
            <person name="Coutinho P.M."/>
            <person name="de Vries R.P."/>
            <person name="Ferreira P."/>
            <person name="Findley K."/>
            <person name="Foster B."/>
            <person name="Gaskell J."/>
            <person name="Glotzer D."/>
            <person name="Gorecki P."/>
            <person name="Heitman J."/>
            <person name="Hesse C."/>
            <person name="Hori C."/>
            <person name="Igarashi K."/>
            <person name="Jurgens J.A."/>
            <person name="Kallen N."/>
            <person name="Kersten P."/>
            <person name="Kohler A."/>
            <person name="Kuees U."/>
            <person name="Kumar T.K.A."/>
            <person name="Kuo A."/>
            <person name="LaButti K."/>
            <person name="Larrondo L.F."/>
            <person name="Lindquist E."/>
            <person name="Ling A."/>
            <person name="Lombard V."/>
            <person name="Lucas S."/>
            <person name="Lundell T."/>
            <person name="Martin R."/>
            <person name="McLaughlin D.J."/>
            <person name="Morgenstern I."/>
            <person name="Morin E."/>
            <person name="Murat C."/>
            <person name="Nagy L.G."/>
            <person name="Nolan M."/>
            <person name="Ohm R.A."/>
            <person name="Patyshakuliyeva A."/>
            <person name="Rokas A."/>
            <person name="Ruiz-Duenas F.J."/>
            <person name="Sabat G."/>
            <person name="Salamov A."/>
            <person name="Samejima M."/>
            <person name="Schmutz J."/>
            <person name="Slot J.C."/>
            <person name="St John F."/>
            <person name="Stenlid J."/>
            <person name="Sun H."/>
            <person name="Sun S."/>
            <person name="Syed K."/>
            <person name="Tsang A."/>
            <person name="Wiebenga A."/>
            <person name="Young D."/>
            <person name="Pisabarro A."/>
            <person name="Eastwood D.C."/>
            <person name="Martin F."/>
            <person name="Cullen D."/>
            <person name="Grigoriev I.V."/>
            <person name="Hibbett D.S."/>
        </authorList>
    </citation>
    <scope>NUCLEOTIDE SEQUENCE [LARGE SCALE GENOMIC DNA]</scope>
    <source>
        <strain evidence="4">TFB10046</strain>
    </source>
</reference>
<dbReference type="InParanoid" id="J0L953"/>
<accession>J0L953</accession>
<dbReference type="Proteomes" id="UP000006514">
    <property type="component" value="Unassembled WGS sequence"/>
</dbReference>
<dbReference type="KEGG" id="adl:AURDEDRAFT_177995"/>
<feature type="compositionally biased region" description="Low complexity" evidence="1">
    <location>
        <begin position="217"/>
        <end position="227"/>
    </location>
</feature>
<sequence>MSGSESDTSSSSSDNDKKKKKKKQNKKKKSEKTPDKTPSKAAEKCKWTAPQSALVLETLHELKDDHQAESGWKESVWTVCAERLEAQFPDAEGAPKTAPKCQDHFTNLKGDFKIVKELRARSGLGWDSVTCTVTAAPDVWERTCKANSKFKKWRRKAFPLFDTMADLIGDVVATGEGALLLTKQPNKEGKVKPSNSKPKEDADDSKVPQKRRHSRTGSEGESSVVELDSSDDNAPRHSASASAKRAKTATGGRKPSGALAIQGVSGSLDRLGDTLADVLGTKAAEAAEAKVAKRRTEAILLVSNMTGLALAQRAAAICLFANPTTVDLLLDIPVDELKVAFVQELLAAEERKAGSSR</sequence>
<dbReference type="eggNOG" id="ENOG502S0Q6">
    <property type="taxonomic scope" value="Eukaryota"/>
</dbReference>
<feature type="compositionally biased region" description="Basic and acidic residues" evidence="1">
    <location>
        <begin position="185"/>
        <end position="207"/>
    </location>
</feature>
<gene>
    <name evidence="3" type="ORF">AURDEDRAFT_177995</name>
</gene>
<dbReference type="InterPro" id="IPR024752">
    <property type="entry name" value="Myb/SANT-like_dom"/>
</dbReference>
<dbReference type="EMBL" id="JH688562">
    <property type="protein sequence ID" value="EJD32911.1"/>
    <property type="molecule type" value="Genomic_DNA"/>
</dbReference>
<feature type="compositionally biased region" description="Low complexity" evidence="1">
    <location>
        <begin position="1"/>
        <end position="13"/>
    </location>
</feature>
<feature type="compositionally biased region" description="Basic residues" evidence="1">
    <location>
        <begin position="18"/>
        <end position="30"/>
    </location>
</feature>
<name>J0L953_AURST</name>
<dbReference type="OrthoDB" id="3255758at2759"/>
<feature type="region of interest" description="Disordered" evidence="1">
    <location>
        <begin position="183"/>
        <end position="259"/>
    </location>
</feature>
<organism evidence="3 4">
    <name type="scientific">Auricularia subglabra (strain TFB-10046 / SS5)</name>
    <name type="common">White-rot fungus</name>
    <name type="synonym">Auricularia delicata (strain TFB10046)</name>
    <dbReference type="NCBI Taxonomy" id="717982"/>
    <lineage>
        <taxon>Eukaryota</taxon>
        <taxon>Fungi</taxon>
        <taxon>Dikarya</taxon>
        <taxon>Basidiomycota</taxon>
        <taxon>Agaricomycotina</taxon>
        <taxon>Agaricomycetes</taxon>
        <taxon>Auriculariales</taxon>
        <taxon>Auriculariaceae</taxon>
        <taxon>Auricularia</taxon>
    </lineage>
</organism>
<evidence type="ECO:0000259" key="2">
    <source>
        <dbReference type="Pfam" id="PF12776"/>
    </source>
</evidence>
<feature type="domain" description="Myb/SANT-like" evidence="2">
    <location>
        <begin position="46"/>
        <end position="142"/>
    </location>
</feature>
<proteinExistence type="predicted"/>